<keyword evidence="4" id="KW-1185">Reference proteome</keyword>
<evidence type="ECO:0000313" key="3">
    <source>
        <dbReference type="EMBL" id="GGN75427.1"/>
    </source>
</evidence>
<dbReference type="Proteomes" id="UP000658127">
    <property type="component" value="Unassembled WGS sequence"/>
</dbReference>
<keyword evidence="2" id="KW-0472">Membrane</keyword>
<evidence type="ECO:0000256" key="1">
    <source>
        <dbReference type="SAM" id="MobiDB-lite"/>
    </source>
</evidence>
<proteinExistence type="predicted"/>
<feature type="transmembrane region" description="Helical" evidence="2">
    <location>
        <begin position="59"/>
        <end position="79"/>
    </location>
</feature>
<feature type="region of interest" description="Disordered" evidence="1">
    <location>
        <begin position="1"/>
        <end position="32"/>
    </location>
</feature>
<protein>
    <submittedName>
        <fullName evidence="3">Uncharacterized protein</fullName>
    </submittedName>
</protein>
<feature type="compositionally biased region" description="Basic and acidic residues" evidence="1">
    <location>
        <begin position="12"/>
        <end position="26"/>
    </location>
</feature>
<keyword evidence="2" id="KW-1133">Transmembrane helix</keyword>
<evidence type="ECO:0000256" key="2">
    <source>
        <dbReference type="SAM" id="Phobius"/>
    </source>
</evidence>
<keyword evidence="2" id="KW-0812">Transmembrane</keyword>
<gene>
    <name evidence="3" type="ORF">GCM10011610_19750</name>
</gene>
<name>A0ABQ2KAJ0_9NOCA</name>
<accession>A0ABQ2KAJ0</accession>
<reference evidence="4" key="1">
    <citation type="journal article" date="2019" name="Int. J. Syst. Evol. Microbiol.">
        <title>The Global Catalogue of Microorganisms (GCM) 10K type strain sequencing project: providing services to taxonomists for standard genome sequencing and annotation.</title>
        <authorList>
            <consortium name="The Broad Institute Genomics Platform"/>
            <consortium name="The Broad Institute Genome Sequencing Center for Infectious Disease"/>
            <person name="Wu L."/>
            <person name="Ma J."/>
        </authorList>
    </citation>
    <scope>NUCLEOTIDE SEQUENCE [LARGE SCALE GENOMIC DNA]</scope>
    <source>
        <strain evidence="4">CGMCC 4.7329</strain>
    </source>
</reference>
<comment type="caution">
    <text evidence="3">The sequence shown here is derived from an EMBL/GenBank/DDBJ whole genome shotgun (WGS) entry which is preliminary data.</text>
</comment>
<evidence type="ECO:0000313" key="4">
    <source>
        <dbReference type="Proteomes" id="UP000658127"/>
    </source>
</evidence>
<organism evidence="3 4">
    <name type="scientific">Nocardia rhizosphaerihabitans</name>
    <dbReference type="NCBI Taxonomy" id="1691570"/>
    <lineage>
        <taxon>Bacteria</taxon>
        <taxon>Bacillati</taxon>
        <taxon>Actinomycetota</taxon>
        <taxon>Actinomycetes</taxon>
        <taxon>Mycobacteriales</taxon>
        <taxon>Nocardiaceae</taxon>
        <taxon>Nocardia</taxon>
    </lineage>
</organism>
<dbReference type="EMBL" id="BMNE01000002">
    <property type="protein sequence ID" value="GGN75427.1"/>
    <property type="molecule type" value="Genomic_DNA"/>
</dbReference>
<sequence length="144" mass="14410">MNTGRAVSPKNALREQRNEVNPRESGSEGSFGMNTAYSQCISESGIYLMLSGRETSKPYAVRVALVGVAVTIGLLGAAAPASALPGSGSATGSATGSADLATGSATGSSGAAAAGAAGAYLTWQSAQFIQKTIQMLLAVPRNQL</sequence>